<dbReference type="Proteomes" id="UP001208912">
    <property type="component" value="Unassembled WGS sequence"/>
</dbReference>
<sequence length="241" mass="28299">MDQESKQIISVRKWLITAEEYLKDSKNLLDFHLKANRSTITRPTVLLFAYFLENLLKGYILVKKNLTQLDKKYQIHLKKELFEKAELHFSKENHQDIVEFLNHVTNWGKYPFDKSNSQGNVITSKKETKLTAYQNETFVFSSFENFQELLSFAIHFLELISNEMINEKKLHTAVGIKETLGRLNHKLIEMEKAIKGDVTQKNHQSFSNTFSNIKEKIKNRIHSFKSTHCKGLGIRSYENKI</sequence>
<evidence type="ECO:0000313" key="4">
    <source>
        <dbReference type="Proteomes" id="UP001208912"/>
    </source>
</evidence>
<evidence type="ECO:0008006" key="5">
    <source>
        <dbReference type="Google" id="ProtNLM"/>
    </source>
</evidence>
<gene>
    <name evidence="1" type="ORF">ND861_07055</name>
    <name evidence="2" type="ORF">ND862_06180</name>
</gene>
<dbReference type="EMBL" id="JAMQPL010000002">
    <property type="protein sequence ID" value="MCW7529792.1"/>
    <property type="molecule type" value="Genomic_DNA"/>
</dbReference>
<protein>
    <recommendedName>
        <fullName evidence="5">HEPN domain-containing protein</fullName>
    </recommendedName>
</protein>
<proteinExistence type="predicted"/>
<dbReference type="Proteomes" id="UP001208540">
    <property type="component" value="Unassembled WGS sequence"/>
</dbReference>
<keyword evidence="4" id="KW-1185">Reference proteome</keyword>
<accession>A0AAW5VIE4</accession>
<dbReference type="EMBL" id="JAMQPM010000002">
    <property type="protein sequence ID" value="MCW7526096.1"/>
    <property type="molecule type" value="Genomic_DNA"/>
</dbReference>
<evidence type="ECO:0000313" key="1">
    <source>
        <dbReference type="EMBL" id="MCW7526096.1"/>
    </source>
</evidence>
<evidence type="ECO:0000313" key="2">
    <source>
        <dbReference type="EMBL" id="MCW7529792.1"/>
    </source>
</evidence>
<reference evidence="2 4" key="1">
    <citation type="submission" date="2022-06" db="EMBL/GenBank/DDBJ databases">
        <title>Leptospira isolates from biofilms formed at urban environments.</title>
        <authorList>
            <person name="Ribeiro P.S."/>
            <person name="Sousa T."/>
            <person name="Carvalho N."/>
            <person name="Aburjaile F."/>
            <person name="Neves F."/>
            <person name="Oliveira D."/>
            <person name="Blanco L."/>
            <person name="Lima J."/>
            <person name="Costa F."/>
            <person name="Brenig B."/>
            <person name="Soares S."/>
            <person name="Ramos R."/>
            <person name="Goes-Neto A."/>
            <person name="Matiuzzi M."/>
            <person name="Azevedo V."/>
            <person name="Ristow P."/>
        </authorList>
    </citation>
    <scope>NUCLEOTIDE SEQUENCE</scope>
    <source>
        <strain evidence="1 4">VSF19</strain>
        <strain evidence="2">VSF20</strain>
    </source>
</reference>
<comment type="caution">
    <text evidence="2">The sequence shown here is derived from an EMBL/GenBank/DDBJ whole genome shotgun (WGS) entry which is preliminary data.</text>
</comment>
<organism evidence="2 3">
    <name type="scientific">Leptospira soteropolitanensis</name>
    <dbReference type="NCBI Taxonomy" id="2950025"/>
    <lineage>
        <taxon>Bacteria</taxon>
        <taxon>Pseudomonadati</taxon>
        <taxon>Spirochaetota</taxon>
        <taxon>Spirochaetia</taxon>
        <taxon>Leptospirales</taxon>
        <taxon>Leptospiraceae</taxon>
        <taxon>Leptospira</taxon>
    </lineage>
</organism>
<dbReference type="RefSeq" id="WP_265351374.1">
    <property type="nucleotide sequence ID" value="NZ_JAMQPL010000002.1"/>
</dbReference>
<evidence type="ECO:0000313" key="3">
    <source>
        <dbReference type="Proteomes" id="UP001208540"/>
    </source>
</evidence>
<dbReference type="AlphaFoldDB" id="A0AAW5VIE4"/>
<name>A0AAW5VIE4_9LEPT</name>